<organism evidence="2 3">
    <name type="scientific">Roridomyces roridus</name>
    <dbReference type="NCBI Taxonomy" id="1738132"/>
    <lineage>
        <taxon>Eukaryota</taxon>
        <taxon>Fungi</taxon>
        <taxon>Dikarya</taxon>
        <taxon>Basidiomycota</taxon>
        <taxon>Agaricomycotina</taxon>
        <taxon>Agaricomycetes</taxon>
        <taxon>Agaricomycetidae</taxon>
        <taxon>Agaricales</taxon>
        <taxon>Marasmiineae</taxon>
        <taxon>Mycenaceae</taxon>
        <taxon>Roridomyces</taxon>
    </lineage>
</organism>
<proteinExistence type="predicted"/>
<evidence type="ECO:0000313" key="3">
    <source>
        <dbReference type="Proteomes" id="UP001221142"/>
    </source>
</evidence>
<dbReference type="EMBL" id="JARKIF010000010">
    <property type="protein sequence ID" value="KAJ7628612.1"/>
    <property type="molecule type" value="Genomic_DNA"/>
</dbReference>
<protein>
    <submittedName>
        <fullName evidence="2">Uncharacterized protein</fullName>
    </submittedName>
</protein>
<dbReference type="AlphaFoldDB" id="A0AAD7FK08"/>
<evidence type="ECO:0000313" key="2">
    <source>
        <dbReference type="EMBL" id="KAJ7628612.1"/>
    </source>
</evidence>
<accession>A0AAD7FK08</accession>
<dbReference type="Proteomes" id="UP001221142">
    <property type="component" value="Unassembled WGS sequence"/>
</dbReference>
<feature type="signal peptide" evidence="1">
    <location>
        <begin position="1"/>
        <end position="22"/>
    </location>
</feature>
<reference evidence="2" key="1">
    <citation type="submission" date="2023-03" db="EMBL/GenBank/DDBJ databases">
        <title>Massive genome expansion in bonnet fungi (Mycena s.s.) driven by repeated elements and novel gene families across ecological guilds.</title>
        <authorList>
            <consortium name="Lawrence Berkeley National Laboratory"/>
            <person name="Harder C.B."/>
            <person name="Miyauchi S."/>
            <person name="Viragh M."/>
            <person name="Kuo A."/>
            <person name="Thoen E."/>
            <person name="Andreopoulos B."/>
            <person name="Lu D."/>
            <person name="Skrede I."/>
            <person name="Drula E."/>
            <person name="Henrissat B."/>
            <person name="Morin E."/>
            <person name="Kohler A."/>
            <person name="Barry K."/>
            <person name="LaButti K."/>
            <person name="Morin E."/>
            <person name="Salamov A."/>
            <person name="Lipzen A."/>
            <person name="Mereny Z."/>
            <person name="Hegedus B."/>
            <person name="Baldrian P."/>
            <person name="Stursova M."/>
            <person name="Weitz H."/>
            <person name="Taylor A."/>
            <person name="Grigoriev I.V."/>
            <person name="Nagy L.G."/>
            <person name="Martin F."/>
            <person name="Kauserud H."/>
        </authorList>
    </citation>
    <scope>NUCLEOTIDE SEQUENCE</scope>
    <source>
        <strain evidence="2">9284</strain>
    </source>
</reference>
<sequence length="310" mass="30421">MLPMLAQVKLAVLLGMPLLSQAAPFLGGLFGNGNGGAAASAAVTATATVTVTLPAVTLFGQCQTTSVAAASSIVSSSAIPSSSAPAPGPASSSAVVPSVALSSALTVPTTVSGGGTAGVNNLFNQLNVLNGLIANVAGTTPSLLGNVNQVLSSVTPALGALGQIGQIVNGATTAVGQLTNNLNGLTTQINQITSQLQAVNSLLNTLPSNLNPSTLANFPSAAAITLGQITSLANSVAPVISQIQSASSNSALGGIDLSDLESAWQKLSNTCIIVIPNFRNTCPTAAGQQTVANSGASAQNALATLLAQWQ</sequence>
<feature type="chain" id="PRO_5042045376" evidence="1">
    <location>
        <begin position="23"/>
        <end position="310"/>
    </location>
</feature>
<gene>
    <name evidence="2" type="ORF">FB45DRAFT_918755</name>
</gene>
<name>A0AAD7FK08_9AGAR</name>
<comment type="caution">
    <text evidence="2">The sequence shown here is derived from an EMBL/GenBank/DDBJ whole genome shotgun (WGS) entry which is preliminary data.</text>
</comment>
<keyword evidence="1" id="KW-0732">Signal</keyword>
<evidence type="ECO:0000256" key="1">
    <source>
        <dbReference type="SAM" id="SignalP"/>
    </source>
</evidence>
<keyword evidence="3" id="KW-1185">Reference proteome</keyword>